<name>A0A1B6JYN1_9HEMI</name>
<comment type="similarity">
    <text evidence="1 7">Belongs to the MICOS complex subunit Mic60 family.</text>
</comment>
<dbReference type="Pfam" id="PF09731">
    <property type="entry name" value="Mitofilin"/>
    <property type="match status" value="1"/>
</dbReference>
<dbReference type="PANTHER" id="PTHR15415">
    <property type="entry name" value="MITOFILIN"/>
    <property type="match status" value="1"/>
</dbReference>
<feature type="region of interest" description="Disordered" evidence="9">
    <location>
        <begin position="158"/>
        <end position="184"/>
    </location>
</feature>
<evidence type="ECO:0000256" key="3">
    <source>
        <dbReference type="ARBA" id="ARBA00022792"/>
    </source>
</evidence>
<keyword evidence="4" id="KW-1133">Transmembrane helix</keyword>
<evidence type="ECO:0000256" key="9">
    <source>
        <dbReference type="SAM" id="MobiDB-lite"/>
    </source>
</evidence>
<evidence type="ECO:0000256" key="7">
    <source>
        <dbReference type="RuleBase" id="RU363000"/>
    </source>
</evidence>
<evidence type="ECO:0000256" key="6">
    <source>
        <dbReference type="ARBA" id="ARBA00023136"/>
    </source>
</evidence>
<proteinExistence type="inferred from homology"/>
<evidence type="ECO:0000256" key="2">
    <source>
        <dbReference type="ARBA" id="ARBA00022692"/>
    </source>
</evidence>
<accession>A0A1B6JYN1</accession>
<comment type="function">
    <text evidence="7">Component of the MICOS complex, a large protein complex of the mitochondrial inner membrane that plays crucial roles in the maintenance of crista junctions, inner membrane architecture, and formation of contact sites to the outer membrane.</text>
</comment>
<evidence type="ECO:0000256" key="5">
    <source>
        <dbReference type="ARBA" id="ARBA00023128"/>
    </source>
</evidence>
<keyword evidence="6" id="KW-0472">Membrane</keyword>
<feature type="compositionally biased region" description="Basic and acidic residues" evidence="9">
    <location>
        <begin position="162"/>
        <end position="176"/>
    </location>
</feature>
<reference evidence="10" key="1">
    <citation type="submission" date="2015-11" db="EMBL/GenBank/DDBJ databases">
        <title>De novo transcriptome assembly of four potential Pierce s Disease insect vectors from Arizona vineyards.</title>
        <authorList>
            <person name="Tassone E.E."/>
        </authorList>
    </citation>
    <scope>NUCLEOTIDE SEQUENCE</scope>
</reference>
<comment type="subunit">
    <text evidence="7">Component of the mitochondrial contact site and cristae organizing system (MICOS) complex.</text>
</comment>
<evidence type="ECO:0000256" key="8">
    <source>
        <dbReference type="SAM" id="Coils"/>
    </source>
</evidence>
<dbReference type="PANTHER" id="PTHR15415:SF7">
    <property type="entry name" value="MICOS COMPLEX SUBUNIT MIC60"/>
    <property type="match status" value="1"/>
</dbReference>
<sequence>MMMSQVTKILSRTVQTVGRFSSNPQSRSLLLIQMRCKQTSTEKRCEEKPKKSRKLVTAATIAVVGTTVAVIAAKNDEEFREWSKEHLPALDSLVRVFYEEEETYWEFLTRTHEELTQWVRRMLYDALKSMKGGGEKKGGAAISEVCVESKKPYKPPESAFLVKKDEEKKDEKETSEKSGALPKHMKELTDMEERLGKSAQETIQSYHAVVCALKEQANLVDSLDQLISKHECKLWEKLGKKMSDEKNFSEKAEAALSKVQSVADRLKTRLEEDSQLTEDVKTKARNNLTIVMGDVQRAKEHLEKEKGKLVLAKRSWEKIRQARMHFTEELETLFPNVWLNDEKLNLPLDSLDPFIQNVLDNIVFLDKELSKLQTVRDAEVSSAVERFRSTGDPESLIFAMVNLEGGKEKRFRQEEMQRSLLTHQAKCDKNARAQMKQQAEVYHDLKAEAISMKEREVERKMQQQLEERLAQVRAQHKMEIAKMVGRIQGANEAIAQRGDKDKDQQEKQQFWSSAQSLLSAIKPIGASKQKDPKPLKNEITNLTKAAPEGDELVESVVGSIPHQASERGVESESRLKERFLKLETEARKVAGVPEGEVSLLQIMVARLQSILYVDEDIPQLELDNEPIDVDQLNNYEVLHRARYYVDRGELDQAVRYLNLLKGPSGKVASDWIQDVVVYLETRQAAELLLAHASAASL</sequence>
<keyword evidence="8" id="KW-0175">Coiled coil</keyword>
<dbReference type="GO" id="GO:0042407">
    <property type="term" value="P:cristae formation"/>
    <property type="evidence" value="ECO:0007669"/>
    <property type="project" value="TreeGrafter"/>
</dbReference>
<keyword evidence="5 7" id="KW-0496">Mitochondrion</keyword>
<protein>
    <recommendedName>
        <fullName evidence="7">MICOS complex subunit MIC60</fullName>
    </recommendedName>
    <alternativeName>
        <fullName evidence="7">Mitofilin</fullName>
    </alternativeName>
</protein>
<keyword evidence="3 7" id="KW-0999">Mitochondrion inner membrane</keyword>
<comment type="subcellular location">
    <subcellularLocation>
        <location evidence="7">Mitochondrion inner membrane</location>
        <topology evidence="7">Single-pass membrane protein</topology>
    </subcellularLocation>
</comment>
<dbReference type="AlphaFoldDB" id="A0A1B6JYN1"/>
<organism evidence="10">
    <name type="scientific">Homalodisca liturata</name>
    <dbReference type="NCBI Taxonomy" id="320908"/>
    <lineage>
        <taxon>Eukaryota</taxon>
        <taxon>Metazoa</taxon>
        <taxon>Ecdysozoa</taxon>
        <taxon>Arthropoda</taxon>
        <taxon>Hexapoda</taxon>
        <taxon>Insecta</taxon>
        <taxon>Pterygota</taxon>
        <taxon>Neoptera</taxon>
        <taxon>Paraneoptera</taxon>
        <taxon>Hemiptera</taxon>
        <taxon>Auchenorrhyncha</taxon>
        <taxon>Membracoidea</taxon>
        <taxon>Cicadellidae</taxon>
        <taxon>Cicadellinae</taxon>
        <taxon>Proconiini</taxon>
        <taxon>Homalodisca</taxon>
    </lineage>
</organism>
<dbReference type="GO" id="GO:0061617">
    <property type="term" value="C:MICOS complex"/>
    <property type="evidence" value="ECO:0007669"/>
    <property type="project" value="TreeGrafter"/>
</dbReference>
<evidence type="ECO:0000256" key="4">
    <source>
        <dbReference type="ARBA" id="ARBA00022989"/>
    </source>
</evidence>
<gene>
    <name evidence="10" type="ORF">g.31081</name>
</gene>
<keyword evidence="2 7" id="KW-0812">Transmembrane</keyword>
<evidence type="ECO:0000313" key="10">
    <source>
        <dbReference type="EMBL" id="JAT04317.1"/>
    </source>
</evidence>
<feature type="coiled-coil region" evidence="8">
    <location>
        <begin position="447"/>
        <end position="482"/>
    </location>
</feature>
<evidence type="ECO:0000256" key="1">
    <source>
        <dbReference type="ARBA" id="ARBA00010877"/>
    </source>
</evidence>
<dbReference type="InterPro" id="IPR019133">
    <property type="entry name" value="MIC60"/>
</dbReference>
<dbReference type="EMBL" id="GECU01003390">
    <property type="protein sequence ID" value="JAT04317.1"/>
    <property type="molecule type" value="Transcribed_RNA"/>
</dbReference>